<dbReference type="AlphaFoldDB" id="A0A7Z8KRE2"/>
<gene>
    <name evidence="2" type="ORF">FKV42_01270</name>
</gene>
<keyword evidence="2" id="KW-0808">Transferase</keyword>
<protein>
    <submittedName>
        <fullName evidence="2">Class I SAM-dependent methyltransferase</fullName>
    </submittedName>
</protein>
<evidence type="ECO:0000259" key="1">
    <source>
        <dbReference type="Pfam" id="PF08241"/>
    </source>
</evidence>
<evidence type="ECO:0000313" key="3">
    <source>
        <dbReference type="Proteomes" id="UP000319335"/>
    </source>
</evidence>
<dbReference type="Gene3D" id="3.40.50.150">
    <property type="entry name" value="Vaccinia Virus protein VP39"/>
    <property type="match status" value="1"/>
</dbReference>
<dbReference type="GO" id="GO:0032259">
    <property type="term" value="P:methylation"/>
    <property type="evidence" value="ECO:0007669"/>
    <property type="project" value="UniProtKB-KW"/>
</dbReference>
<keyword evidence="3" id="KW-1185">Reference proteome</keyword>
<dbReference type="Proteomes" id="UP000319335">
    <property type="component" value="Unassembled WGS sequence"/>
</dbReference>
<dbReference type="GO" id="GO:0008757">
    <property type="term" value="F:S-adenosylmethionine-dependent methyltransferase activity"/>
    <property type="evidence" value="ECO:0007669"/>
    <property type="project" value="InterPro"/>
</dbReference>
<dbReference type="SUPFAM" id="SSF53335">
    <property type="entry name" value="S-adenosyl-L-methionine-dependent methyltransferases"/>
    <property type="match status" value="1"/>
</dbReference>
<keyword evidence="2" id="KW-0489">Methyltransferase</keyword>
<dbReference type="OrthoDB" id="8915at2157"/>
<dbReference type="RefSeq" id="WP_154808431.1">
    <property type="nucleotide sequence ID" value="NZ_VIAQ01000006.1"/>
</dbReference>
<sequence length="228" mass="25893">MANNSLPGNDFQGKSHFLAWDEEYKHVTWGGPRSISMLEGFISSSSLILDLGCGNGRFLLPLSRKYNTIGTDVSATAVRRAREYLKKSNVESDKRAECIVSSITSIPFSKNSFDAILCLGVLQHLLEDERKQAISEIKRVMKNRAIFVLEVFGTEDMRYGGESVEKDTFIRKNGIIYHYFTKDELASLLAGFEILEIKNLVSEKKFHGEPHRRHQIRVIARLQNAIPR</sequence>
<organism evidence="2 3">
    <name type="scientific">Methanolobus vulcani</name>
    <dbReference type="NCBI Taxonomy" id="38026"/>
    <lineage>
        <taxon>Archaea</taxon>
        <taxon>Methanobacteriati</taxon>
        <taxon>Methanobacteriota</taxon>
        <taxon>Stenosarchaea group</taxon>
        <taxon>Methanomicrobia</taxon>
        <taxon>Methanosarcinales</taxon>
        <taxon>Methanosarcinaceae</taxon>
        <taxon>Methanolobus</taxon>
    </lineage>
</organism>
<evidence type="ECO:0000313" key="2">
    <source>
        <dbReference type="EMBL" id="TQD28327.1"/>
    </source>
</evidence>
<dbReference type="InterPro" id="IPR029063">
    <property type="entry name" value="SAM-dependent_MTases_sf"/>
</dbReference>
<proteinExistence type="predicted"/>
<comment type="caution">
    <text evidence="2">The sequence shown here is derived from an EMBL/GenBank/DDBJ whole genome shotgun (WGS) entry which is preliminary data.</text>
</comment>
<dbReference type="CDD" id="cd02440">
    <property type="entry name" value="AdoMet_MTases"/>
    <property type="match status" value="1"/>
</dbReference>
<dbReference type="InterPro" id="IPR013216">
    <property type="entry name" value="Methyltransf_11"/>
</dbReference>
<name>A0A7Z8KRE2_9EURY</name>
<reference evidence="2 3" key="1">
    <citation type="submission" date="2019-06" db="EMBL/GenBank/DDBJ databases">
        <title>Draft genome sequence of Methanolobus vulcani B1d.</title>
        <authorList>
            <person name="Creighbaum A.J."/>
            <person name="Ticak T."/>
            <person name="Hariraju D."/>
            <person name="Arivett B.A."/>
            <person name="Ferguson D.J.Jr."/>
        </authorList>
    </citation>
    <scope>NUCLEOTIDE SEQUENCE [LARGE SCALE GENOMIC DNA]</scope>
    <source>
        <strain evidence="2 3">B1d</strain>
    </source>
</reference>
<dbReference type="PANTHER" id="PTHR43861">
    <property type="entry name" value="TRANS-ACONITATE 2-METHYLTRANSFERASE-RELATED"/>
    <property type="match status" value="1"/>
</dbReference>
<dbReference type="Pfam" id="PF08241">
    <property type="entry name" value="Methyltransf_11"/>
    <property type="match status" value="1"/>
</dbReference>
<dbReference type="EMBL" id="VIAQ01000006">
    <property type="protein sequence ID" value="TQD28327.1"/>
    <property type="molecule type" value="Genomic_DNA"/>
</dbReference>
<accession>A0A7Z8KRE2</accession>
<feature type="domain" description="Methyltransferase type 11" evidence="1">
    <location>
        <begin position="49"/>
        <end position="148"/>
    </location>
</feature>